<dbReference type="GO" id="GO:0005886">
    <property type="term" value="C:plasma membrane"/>
    <property type="evidence" value="ECO:0007669"/>
    <property type="project" value="TreeGrafter"/>
</dbReference>
<dbReference type="InterPro" id="IPR001046">
    <property type="entry name" value="NRAMP_fam"/>
</dbReference>
<feature type="transmembrane region" description="Helical" evidence="7">
    <location>
        <begin position="439"/>
        <end position="458"/>
    </location>
</feature>
<dbReference type="InterPro" id="IPR017187">
    <property type="entry name" value="EIN2"/>
</dbReference>
<comment type="caution">
    <text evidence="8">The sequence shown here is derived from an EMBL/GenBank/DDBJ whole genome shotgun (WGS) entry which is preliminary data.</text>
</comment>
<feature type="compositionally biased region" description="Polar residues" evidence="6">
    <location>
        <begin position="553"/>
        <end position="567"/>
    </location>
</feature>
<dbReference type="PIRSF" id="PIRSF037378">
    <property type="entry name" value="EIN2"/>
    <property type="match status" value="1"/>
</dbReference>
<dbReference type="PRINTS" id="PR00447">
    <property type="entry name" value="NATRESASSCMP"/>
</dbReference>
<feature type="transmembrane region" description="Helical" evidence="7">
    <location>
        <begin position="237"/>
        <end position="256"/>
    </location>
</feature>
<evidence type="ECO:0000313" key="9">
    <source>
        <dbReference type="Proteomes" id="UP001159364"/>
    </source>
</evidence>
<feature type="transmembrane region" description="Helical" evidence="7">
    <location>
        <begin position="92"/>
        <end position="116"/>
    </location>
</feature>
<dbReference type="PANTHER" id="PTHR11706">
    <property type="entry name" value="SOLUTE CARRIER PROTEIN FAMILY 11 MEMBER"/>
    <property type="match status" value="1"/>
</dbReference>
<feature type="transmembrane region" description="Helical" evidence="7">
    <location>
        <begin position="292"/>
        <end position="311"/>
    </location>
</feature>
<reference evidence="8 9" key="1">
    <citation type="submission" date="2021-09" db="EMBL/GenBank/DDBJ databases">
        <title>Genomic insights and catalytic innovation underlie evolution of tropane alkaloids biosynthesis.</title>
        <authorList>
            <person name="Wang Y.-J."/>
            <person name="Tian T."/>
            <person name="Huang J.-P."/>
            <person name="Huang S.-X."/>
        </authorList>
    </citation>
    <scope>NUCLEOTIDE SEQUENCE [LARGE SCALE GENOMIC DNA]</scope>
    <source>
        <strain evidence="8">KIB-2018</strain>
        <tissue evidence="8">Leaf</tissue>
    </source>
</reference>
<evidence type="ECO:0000256" key="5">
    <source>
        <dbReference type="ARBA" id="ARBA00023136"/>
    </source>
</evidence>
<protein>
    <recommendedName>
        <fullName evidence="10">Ethylene-insensitive protein 2</fullName>
    </recommendedName>
</protein>
<comment type="subcellular location">
    <subcellularLocation>
        <location evidence="1">Membrane</location>
        <topology evidence="1">Multi-pass membrane protein</topology>
    </subcellularLocation>
</comment>
<feature type="transmembrane region" description="Helical" evidence="7">
    <location>
        <begin position="396"/>
        <end position="418"/>
    </location>
</feature>
<feature type="region of interest" description="Disordered" evidence="6">
    <location>
        <begin position="613"/>
        <end position="662"/>
    </location>
</feature>
<gene>
    <name evidence="8" type="ORF">K2173_002086</name>
</gene>
<evidence type="ECO:0000256" key="4">
    <source>
        <dbReference type="ARBA" id="ARBA00022989"/>
    </source>
</evidence>
<dbReference type="GO" id="GO:0005384">
    <property type="term" value="F:manganese ion transmembrane transporter activity"/>
    <property type="evidence" value="ECO:0007669"/>
    <property type="project" value="TreeGrafter"/>
</dbReference>
<proteinExistence type="inferred from homology"/>
<evidence type="ECO:0000256" key="6">
    <source>
        <dbReference type="SAM" id="MobiDB-lite"/>
    </source>
</evidence>
<dbReference type="GO" id="GO:0015086">
    <property type="term" value="F:cadmium ion transmembrane transporter activity"/>
    <property type="evidence" value="ECO:0007669"/>
    <property type="project" value="TreeGrafter"/>
</dbReference>
<dbReference type="NCBIfam" id="NF037982">
    <property type="entry name" value="Nramp_1"/>
    <property type="match status" value="1"/>
</dbReference>
<accession>A0AAV8SPI0</accession>
<comment type="similarity">
    <text evidence="2">Belongs to the NRAMP (TC 2.A.55) family.</text>
</comment>
<feature type="region of interest" description="Disordered" evidence="6">
    <location>
        <begin position="804"/>
        <end position="829"/>
    </location>
</feature>
<feature type="transmembrane region" description="Helical" evidence="7">
    <location>
        <begin position="52"/>
        <end position="71"/>
    </location>
</feature>
<evidence type="ECO:0008006" key="10">
    <source>
        <dbReference type="Google" id="ProtNLM"/>
    </source>
</evidence>
<feature type="transmembrane region" description="Helical" evidence="7">
    <location>
        <begin position="356"/>
        <end position="376"/>
    </location>
</feature>
<dbReference type="EMBL" id="JAIWQS010000009">
    <property type="protein sequence ID" value="KAJ8754187.1"/>
    <property type="molecule type" value="Genomic_DNA"/>
</dbReference>
<dbReference type="GO" id="GO:0009873">
    <property type="term" value="P:ethylene-activated signaling pathway"/>
    <property type="evidence" value="ECO:0007669"/>
    <property type="project" value="InterPro"/>
</dbReference>
<evidence type="ECO:0000256" key="3">
    <source>
        <dbReference type="ARBA" id="ARBA00022692"/>
    </source>
</evidence>
<feature type="transmembrane region" description="Helical" evidence="7">
    <location>
        <begin position="122"/>
        <end position="145"/>
    </location>
</feature>
<feature type="transmembrane region" description="Helical" evidence="7">
    <location>
        <begin position="12"/>
        <end position="32"/>
    </location>
</feature>
<keyword evidence="3 7" id="KW-0812">Transmembrane</keyword>
<feature type="transmembrane region" description="Helical" evidence="7">
    <location>
        <begin position="157"/>
        <end position="176"/>
    </location>
</feature>
<evidence type="ECO:0000256" key="1">
    <source>
        <dbReference type="ARBA" id="ARBA00004141"/>
    </source>
</evidence>
<keyword evidence="9" id="KW-1185">Reference proteome</keyword>
<dbReference type="GO" id="GO:0034755">
    <property type="term" value="P:iron ion transmembrane transport"/>
    <property type="evidence" value="ECO:0007669"/>
    <property type="project" value="TreeGrafter"/>
</dbReference>
<sequence>MEAEFVSTNNPPGVLHGMLPAIAPALLIALGYVDPGKWAATVEGGARFGFDLVFPMVFFNVAAMLCQYLSARIGVVTGRDLAQICSTEYNKFTCMCLGVQTSLSVVMLDLTMILGIAHGLNLLLGMDLSTCVFFTALDAVFSPLFFTFLERYKANFLLTRFVVPILALYIFGVFSSKQETPLSTNGVLTKLNEESLFALMSLLGANIMPHNFYLHSSMVLQHQGPHDVSENALCHKHFWAIFCTFFGIAVVNYVLLNSAANVFYSSDLVLLTFPDALSLLEQVFRSPVAHFAFVLILYLTNQITALTWNLGGQVILHDFLSLDIPNWLQRATVRIIALVPALYCVWTSGVEGVYQLLMFSQVIIALLLPSSVIPLFRVASSRQVMGVYKISQLLEFIAVITFMGLLGLQIIFVIEIIFGDSDWVGNLRWNMGITSSVPYITLLLTASSSFCLMLWLAVTPLKSATLLDAQVWSWDVQDPTHELSQGREEIISGETRFDGEEHTYKQEQVSISDKSIDSYPDIFITKAGPNLPVTAVESRNNLHLTTIEENHSHGTFPSDQLCNQQDHAPSEESLSMAVAVNDVSDGDSVDYKTFKIESIDRVEKTVVVEGDLQVEKKDDEADAWEPEELPKGVPGSTSPLTSDGPASLRSLSGKSDEGGNGAGSLSRLAGLGRAARRQFAATLVEFWGQLYDSHGQSTSDAKLRKWDVLLANSKLASSLLKVDTTGKDFGGYFPSVGGRGSDPMVNSSLSDSPKQPRIQNLIDSLYAFQRGSSPMWSNHMQLPDAYVQGSSCNVVDSSEKRYSSMHTLPSTDGWDTQPSTVHGSSHNVLESTEKKYSSLRNLPSTYGWDAQPATIYGSNRNFLESTGKRYSSMRTLPPNDGWDTQPTTVPGSSHNVLEPSEKKYCSMQTLPSTDGWDALPTTIPGSSCSVLESTEKRYSSMRNLPSTDGWDALPTTIPGSSRSVLESTEKRYSSMRNLPSTDGWDTLPTTIPGSNCRVLESTEKRYSSMRNLPSTDGWDTQPATVHGYQIAPIVNRIAKDSSSNCLNDQWESAAPLSPSLGPRNFSGPYAAAWAQKLQNGSSSPQASRFTASRNILPQPDRAYYGACSSGLSDDGGMSNSKKYHSLPDIPGLPGTYSSLLPGKSAQWDSPVSFGSSIGRTNNEQSFCANTGSGTGGSLAFDELSRGYGDGSLWSKQPFQQFGVADRTRSLGSNAGRLSNSVAREGTYLMDSEAQLLQLFRDCMMKLLKLEGSDWLFRQNDGADEDLIDRVAAREKYLYEAEMRDMNLSGSLRYDETGTGIISVSSVPNCGEDCVWRMDLVVSFGVWCIHRILDLSLMESRPELWGKYTFVLNHLQGIIDVAFSKPRSPLSPCLCLQFPPTYQSRSSPPLSNGMLPPTAKPGRGKCTSSSMLLDLIKDVEMAISSRKGRSGTAAGDVAFPKGKENLVSVLRRYKRRLSNKW</sequence>
<dbReference type="Proteomes" id="UP001159364">
    <property type="component" value="Linkage Group LG09"/>
</dbReference>
<evidence type="ECO:0000313" key="8">
    <source>
        <dbReference type="EMBL" id="KAJ8754187.1"/>
    </source>
</evidence>
<name>A0AAV8SPI0_9ROSI</name>
<organism evidence="8 9">
    <name type="scientific">Erythroxylum novogranatense</name>
    <dbReference type="NCBI Taxonomy" id="1862640"/>
    <lineage>
        <taxon>Eukaryota</taxon>
        <taxon>Viridiplantae</taxon>
        <taxon>Streptophyta</taxon>
        <taxon>Embryophyta</taxon>
        <taxon>Tracheophyta</taxon>
        <taxon>Spermatophyta</taxon>
        <taxon>Magnoliopsida</taxon>
        <taxon>eudicotyledons</taxon>
        <taxon>Gunneridae</taxon>
        <taxon>Pentapetalae</taxon>
        <taxon>rosids</taxon>
        <taxon>fabids</taxon>
        <taxon>Malpighiales</taxon>
        <taxon>Erythroxylaceae</taxon>
        <taxon>Erythroxylum</taxon>
    </lineage>
</organism>
<feature type="transmembrane region" description="Helical" evidence="7">
    <location>
        <begin position="331"/>
        <end position="349"/>
    </location>
</feature>
<dbReference type="PANTHER" id="PTHR11706:SF75">
    <property type="entry name" value="ETHYLENE-INSENSITIVE PROTEIN 2"/>
    <property type="match status" value="1"/>
</dbReference>
<keyword evidence="4 7" id="KW-1133">Transmembrane helix</keyword>
<feature type="region of interest" description="Disordered" evidence="6">
    <location>
        <begin position="550"/>
        <end position="572"/>
    </location>
</feature>
<evidence type="ECO:0000256" key="2">
    <source>
        <dbReference type="ARBA" id="ARBA00009965"/>
    </source>
</evidence>
<keyword evidence="5 7" id="KW-0472">Membrane</keyword>
<dbReference type="Pfam" id="PF01566">
    <property type="entry name" value="Nramp"/>
    <property type="match status" value="1"/>
</dbReference>
<evidence type="ECO:0000256" key="7">
    <source>
        <dbReference type="SAM" id="Phobius"/>
    </source>
</evidence>